<dbReference type="GO" id="GO:0000070">
    <property type="term" value="P:mitotic sister chromatid segregation"/>
    <property type="evidence" value="ECO:0007669"/>
    <property type="project" value="TreeGrafter"/>
</dbReference>
<gene>
    <name evidence="7" type="ORF">AOCH_002617</name>
</gene>
<reference evidence="7 8" key="1">
    <citation type="submission" date="2015-02" db="EMBL/GenBank/DDBJ databases">
        <title>Draft Genome Sequences of Two Closely-Related Aflatoxigenic Aspergillus Species Obtained from the Cote d'Ivoire.</title>
        <authorList>
            <person name="Moore G.G."/>
            <person name="Beltz S.B."/>
            <person name="Mack B.M."/>
        </authorList>
    </citation>
    <scope>NUCLEOTIDE SEQUENCE [LARGE SCALE GENOMIC DNA]</scope>
    <source>
        <strain evidence="7 8">SRRC1432</strain>
    </source>
</reference>
<dbReference type="PANTHER" id="PTHR48208">
    <property type="entry name" value="CENTROMERE PROTEIN I"/>
    <property type="match status" value="1"/>
</dbReference>
<name>A0A0F8UQ08_9EURO</name>
<dbReference type="CDD" id="cd22647">
    <property type="entry name" value="CTF3_NTD_HEAT"/>
    <property type="match status" value="1"/>
</dbReference>
<evidence type="ECO:0000313" key="7">
    <source>
        <dbReference type="EMBL" id="KKK21583.1"/>
    </source>
</evidence>
<sequence length="746" mass="84794">MSSDTERGLCCFVPYKFLNTLANRLRADEARPSNMWDAIKHLEAVAFVPSRQRYTDAGKLAKQIAENAYESGVSQAALERLLNILTKTNHLDQGTITTLVKNLYPLDRVPSKFVTQVVCCLGPTKNKPSPATQVLLLRWLILVYDNMEDRSHLSKLYAALFNYLDMISLRKYLCHLLSFTTRRKHVKPFRIQALMEFIATSGGDDRELVTLLRVFKNYCPDVIMGDAGRKGLFFKHPDPEWTTHVRQLQETNLERLQTTQSSSFQVVHRGPVKRSKMEVIVPDVQTSRVAYNRTSLEELRGVDHFIERLEKIELPNQIISTIGDRLAQKYLFLAQPEVANRRLDDWLRSFLSDQLEYARDFDDEGVETLGYVLTLAVSYVRYIKDIPEAFISFLRSYLPLWNGSDNREQILELLEYLSLDNFDSVRNDFLLPLEAALLGDSVSSKAILLDFYTALIRQWGVTLRTRPFDPKNSQPLGRLIPHVEILALSILESPTHQPLESDDLKHNTSTIVEFYSTLADLFSYASTNGNIRLTIPLAPTVYGLVFTPVNSIISIMSFVLASYKSSFEASLTSDVLQSLNSTDNLYPTQLVGQFNGYIMDICNLLWRNRALNSDDQNALGCLIPPPTINTLTQFIRHTNENSRKRNSDAAFSYPITSAFSLSHHPALCNMSASCFADIERENNIRETQPRLSKPVTQKALNALESKGGIKMTWKDYRVQMLDWLDATGSNGIGILMRSAMKALRKE</sequence>
<evidence type="ECO:0000256" key="5">
    <source>
        <dbReference type="ARBA" id="ARBA00023242"/>
    </source>
</evidence>
<protein>
    <recommendedName>
        <fullName evidence="9">Mis6 domain protein</fullName>
    </recommendedName>
</protein>
<dbReference type="EMBL" id="JYKN01001159">
    <property type="protein sequence ID" value="KKK21583.1"/>
    <property type="molecule type" value="Genomic_DNA"/>
</dbReference>
<evidence type="ECO:0000256" key="4">
    <source>
        <dbReference type="ARBA" id="ARBA00022454"/>
    </source>
</evidence>
<organism evidence="7 8">
    <name type="scientific">Aspergillus ochraceoroseus</name>
    <dbReference type="NCBI Taxonomy" id="138278"/>
    <lineage>
        <taxon>Eukaryota</taxon>
        <taxon>Fungi</taxon>
        <taxon>Dikarya</taxon>
        <taxon>Ascomycota</taxon>
        <taxon>Pezizomycotina</taxon>
        <taxon>Eurotiomycetes</taxon>
        <taxon>Eurotiomycetidae</taxon>
        <taxon>Eurotiales</taxon>
        <taxon>Aspergillaceae</taxon>
        <taxon>Aspergillus</taxon>
        <taxon>Aspergillus subgen. Nidulantes</taxon>
    </lineage>
</organism>
<dbReference type="GO" id="GO:0005634">
    <property type="term" value="C:nucleus"/>
    <property type="evidence" value="ECO:0007669"/>
    <property type="project" value="UniProtKB-SubCell"/>
</dbReference>
<dbReference type="VEuPathDB" id="FungiDB:P175DRAFT_0525558"/>
<accession>A0A0F8UQ08</accession>
<comment type="caution">
    <text evidence="7">The sequence shown here is derived from an EMBL/GenBank/DDBJ whole genome shotgun (WGS) entry which is preliminary data.</text>
</comment>
<proteinExistence type="inferred from homology"/>
<evidence type="ECO:0000256" key="3">
    <source>
        <dbReference type="ARBA" id="ARBA00005470"/>
    </source>
</evidence>
<dbReference type="Proteomes" id="UP000034947">
    <property type="component" value="Unassembled WGS sequence"/>
</dbReference>
<evidence type="ECO:0008006" key="9">
    <source>
        <dbReference type="Google" id="ProtNLM"/>
    </source>
</evidence>
<keyword evidence="6" id="KW-0137">Centromere</keyword>
<dbReference type="OrthoDB" id="378564at2759"/>
<comment type="similarity">
    <text evidence="3">Belongs to the CENP-I/CTF3 family.</text>
</comment>
<evidence type="ECO:0000256" key="1">
    <source>
        <dbReference type="ARBA" id="ARBA00004123"/>
    </source>
</evidence>
<dbReference type="GO" id="GO:0034080">
    <property type="term" value="P:CENP-A containing chromatin assembly"/>
    <property type="evidence" value="ECO:0007669"/>
    <property type="project" value="TreeGrafter"/>
</dbReference>
<evidence type="ECO:0000256" key="2">
    <source>
        <dbReference type="ARBA" id="ARBA00004584"/>
    </source>
</evidence>
<dbReference type="PANTHER" id="PTHR48208:SF2">
    <property type="entry name" value="CENTROMERE PROTEIN I"/>
    <property type="match status" value="1"/>
</dbReference>
<keyword evidence="5" id="KW-0539">Nucleus</keyword>
<keyword evidence="4" id="KW-0158">Chromosome</keyword>
<evidence type="ECO:0000313" key="8">
    <source>
        <dbReference type="Proteomes" id="UP000034947"/>
    </source>
</evidence>
<dbReference type="AlphaFoldDB" id="A0A0F8UQ08"/>
<comment type="subcellular location">
    <subcellularLocation>
        <location evidence="2">Chromosome</location>
        <location evidence="2">Centromere</location>
    </subcellularLocation>
    <subcellularLocation>
        <location evidence="1">Nucleus</location>
    </subcellularLocation>
</comment>
<dbReference type="Pfam" id="PF07778">
    <property type="entry name" value="CENP-I"/>
    <property type="match status" value="1"/>
</dbReference>
<evidence type="ECO:0000256" key="6">
    <source>
        <dbReference type="ARBA" id="ARBA00023328"/>
    </source>
</evidence>
<keyword evidence="8" id="KW-1185">Reference proteome</keyword>
<dbReference type="InterPro" id="IPR012485">
    <property type="entry name" value="CENP-I"/>
</dbReference>
<dbReference type="GO" id="GO:0000939">
    <property type="term" value="C:inner kinetochore"/>
    <property type="evidence" value="ECO:0007669"/>
    <property type="project" value="TreeGrafter"/>
</dbReference>